<feature type="domain" description="CBS" evidence="12">
    <location>
        <begin position="468"/>
        <end position="524"/>
    </location>
</feature>
<accession>A0ABQ1MD77</accession>
<evidence type="ECO:0000256" key="7">
    <source>
        <dbReference type="ARBA" id="ARBA00023173"/>
    </source>
</evidence>
<feature type="transmembrane region" description="Helical" evidence="11">
    <location>
        <begin position="383"/>
        <end position="406"/>
    </location>
</feature>
<keyword evidence="9" id="KW-0407">Ion channel</keyword>
<feature type="transmembrane region" description="Helical" evidence="11">
    <location>
        <begin position="413"/>
        <end position="433"/>
    </location>
</feature>
<evidence type="ECO:0000256" key="3">
    <source>
        <dbReference type="ARBA" id="ARBA00022692"/>
    </source>
</evidence>
<dbReference type="SMART" id="SM00116">
    <property type="entry name" value="CBS"/>
    <property type="match status" value="2"/>
</dbReference>
<evidence type="ECO:0000256" key="5">
    <source>
        <dbReference type="ARBA" id="ARBA00023065"/>
    </source>
</evidence>
<feature type="transmembrane region" description="Helical" evidence="11">
    <location>
        <begin position="23"/>
        <end position="42"/>
    </location>
</feature>
<dbReference type="PROSITE" id="PS51371">
    <property type="entry name" value="CBS"/>
    <property type="match status" value="2"/>
</dbReference>
<evidence type="ECO:0000256" key="2">
    <source>
        <dbReference type="ARBA" id="ARBA00022448"/>
    </source>
</evidence>
<feature type="transmembrane region" description="Helical" evidence="11">
    <location>
        <begin position="320"/>
        <end position="343"/>
    </location>
</feature>
<name>A0ABQ1MD77_9BACT</name>
<feature type="transmembrane region" description="Helical" evidence="11">
    <location>
        <begin position="350"/>
        <end position="371"/>
    </location>
</feature>
<keyword evidence="7" id="KW-0869">Chloride channel</keyword>
<dbReference type="InterPro" id="IPR046342">
    <property type="entry name" value="CBS_dom_sf"/>
</dbReference>
<feature type="transmembrane region" description="Helical" evidence="11">
    <location>
        <begin position="62"/>
        <end position="85"/>
    </location>
</feature>
<dbReference type="CDD" id="cd00400">
    <property type="entry name" value="Voltage_gated_ClC"/>
    <property type="match status" value="1"/>
</dbReference>
<dbReference type="RefSeq" id="WP_188463778.1">
    <property type="nucleotide sequence ID" value="NZ_BAABHU010000007.1"/>
</dbReference>
<organism evidence="13 14">
    <name type="scientific">Marivirga lumbricoides</name>
    <dbReference type="NCBI Taxonomy" id="1046115"/>
    <lineage>
        <taxon>Bacteria</taxon>
        <taxon>Pseudomonadati</taxon>
        <taxon>Bacteroidota</taxon>
        <taxon>Cytophagia</taxon>
        <taxon>Cytophagales</taxon>
        <taxon>Marivirgaceae</taxon>
        <taxon>Marivirga</taxon>
    </lineage>
</organism>
<dbReference type="PANTHER" id="PTHR43427">
    <property type="entry name" value="CHLORIDE CHANNEL PROTEIN CLC-E"/>
    <property type="match status" value="1"/>
</dbReference>
<dbReference type="InterPro" id="IPR000644">
    <property type="entry name" value="CBS_dom"/>
</dbReference>
<feature type="transmembrane region" description="Helical" evidence="11">
    <location>
        <begin position="235"/>
        <end position="251"/>
    </location>
</feature>
<dbReference type="Pfam" id="PF00571">
    <property type="entry name" value="CBS"/>
    <property type="match status" value="2"/>
</dbReference>
<feature type="domain" description="CBS" evidence="12">
    <location>
        <begin position="533"/>
        <end position="592"/>
    </location>
</feature>
<evidence type="ECO:0000313" key="13">
    <source>
        <dbReference type="EMBL" id="GGC38205.1"/>
    </source>
</evidence>
<dbReference type="Pfam" id="PF00654">
    <property type="entry name" value="Voltage_CLC"/>
    <property type="match status" value="1"/>
</dbReference>
<dbReference type="EMBL" id="BMEC01000007">
    <property type="protein sequence ID" value="GGC38205.1"/>
    <property type="molecule type" value="Genomic_DNA"/>
</dbReference>
<keyword evidence="6 11" id="KW-0472">Membrane</keyword>
<dbReference type="PRINTS" id="PR00762">
    <property type="entry name" value="CLCHANNEL"/>
</dbReference>
<dbReference type="InterPro" id="IPR001807">
    <property type="entry name" value="ClC"/>
</dbReference>
<dbReference type="PANTHER" id="PTHR43427:SF6">
    <property type="entry name" value="CHLORIDE CHANNEL PROTEIN CLC-E"/>
    <property type="match status" value="1"/>
</dbReference>
<feature type="transmembrane region" description="Helical" evidence="11">
    <location>
        <begin position="196"/>
        <end position="215"/>
    </location>
</feature>
<keyword evidence="4 11" id="KW-1133">Transmembrane helix</keyword>
<evidence type="ECO:0000256" key="4">
    <source>
        <dbReference type="ARBA" id="ARBA00022989"/>
    </source>
</evidence>
<dbReference type="SUPFAM" id="SSF54631">
    <property type="entry name" value="CBS-domain pair"/>
    <property type="match status" value="1"/>
</dbReference>
<evidence type="ECO:0000259" key="12">
    <source>
        <dbReference type="PROSITE" id="PS51371"/>
    </source>
</evidence>
<comment type="subcellular location">
    <subcellularLocation>
        <location evidence="1">Membrane</location>
        <topology evidence="1">Multi-pass membrane protein</topology>
    </subcellularLocation>
</comment>
<dbReference type="Gene3D" id="1.10.3080.10">
    <property type="entry name" value="Clc chloride channel"/>
    <property type="match status" value="1"/>
</dbReference>
<evidence type="ECO:0000256" key="9">
    <source>
        <dbReference type="ARBA" id="ARBA00023303"/>
    </source>
</evidence>
<dbReference type="InterPro" id="IPR014743">
    <property type="entry name" value="Cl-channel_core"/>
</dbReference>
<feature type="transmembrane region" description="Helical" evidence="11">
    <location>
        <begin position="117"/>
        <end position="139"/>
    </location>
</feature>
<keyword evidence="10" id="KW-0129">CBS domain</keyword>
<reference evidence="14" key="1">
    <citation type="journal article" date="2019" name="Int. J. Syst. Evol. Microbiol.">
        <title>The Global Catalogue of Microorganisms (GCM) 10K type strain sequencing project: providing services to taxonomists for standard genome sequencing and annotation.</title>
        <authorList>
            <consortium name="The Broad Institute Genomics Platform"/>
            <consortium name="The Broad Institute Genome Sequencing Center for Infectious Disease"/>
            <person name="Wu L."/>
            <person name="Ma J."/>
        </authorList>
    </citation>
    <scope>NUCLEOTIDE SEQUENCE [LARGE SCALE GENOMIC DNA]</scope>
    <source>
        <strain evidence="14">CGMCC 1.10832</strain>
    </source>
</reference>
<keyword evidence="14" id="KW-1185">Reference proteome</keyword>
<keyword evidence="2" id="KW-0813">Transport</keyword>
<keyword evidence="3 11" id="KW-0812">Transmembrane</keyword>
<proteinExistence type="predicted"/>
<evidence type="ECO:0000256" key="6">
    <source>
        <dbReference type="ARBA" id="ARBA00023136"/>
    </source>
</evidence>
<keyword evidence="8" id="KW-0868">Chloride</keyword>
<dbReference type="Gene3D" id="3.10.580.10">
    <property type="entry name" value="CBS-domain"/>
    <property type="match status" value="1"/>
</dbReference>
<evidence type="ECO:0000313" key="14">
    <source>
        <dbReference type="Proteomes" id="UP000636010"/>
    </source>
</evidence>
<comment type="caution">
    <text evidence="13">The sequence shown here is derived from an EMBL/GenBank/DDBJ whole genome shotgun (WGS) entry which is preliminary data.</text>
</comment>
<evidence type="ECO:0000256" key="10">
    <source>
        <dbReference type="PROSITE-ProRule" id="PRU00703"/>
    </source>
</evidence>
<gene>
    <name evidence="13" type="ORF">GCM10011506_24510</name>
</gene>
<sequence>MKFNDLLLKFLIWRVKHISTKNFVLIISGVIGLIAGVAAVVLKESVHVIQGALTRDFHQNLANYLYLSYPLIGIILTVLLTKYILKEKMGHGITDILYTISKKSSIVKRTKTFSRMLTSALTVGFGGSVGLEAPIVVTGSAIGSNIGRLVHLSYKQRTLLIGCGSAGAISAIFNSPIAGVIFSIEVILSEITISSFIPLLIASVAGALVSLTLLGDDVLFSFTLTEGFAASDTPFYLFLGVFTGLVSLYFTRAVGRVEGLIKNVKGDFNRALVGGVSLGFLIFILPPLYGEGYDTIKNLLQGNAQNLLNNSLFFSEIDSFFFMVLFVAAIILIKPVATALTLGSGGSGGIFAPSLFIGGVTGYLFAYLINLTGIAEPISTSNFTLVGMSGVMSGVLHAPLTAIFLIAEITSGYTLFVPLMIVSAISYSTISYFEKYSLYTKPLIEKGDLIYHDKDRQVLSLIDLKKIVETDLLTIDPNASLGSLVDLVRFSKRNIFPVVNEQQELMGIVTLDDIREIMFDTDSRKNIIVNTLMHSPPTYVSSKESMQSVMIKFEKTGAWNLPVIDEGKYIGFVSKSRIFNAYRKKLIRQQID</sequence>
<dbReference type="Proteomes" id="UP000636010">
    <property type="component" value="Unassembled WGS sequence"/>
</dbReference>
<evidence type="ECO:0000256" key="11">
    <source>
        <dbReference type="SAM" id="Phobius"/>
    </source>
</evidence>
<dbReference type="InterPro" id="IPR050368">
    <property type="entry name" value="ClC-type_chloride_channel"/>
</dbReference>
<feature type="transmembrane region" description="Helical" evidence="11">
    <location>
        <begin position="271"/>
        <end position="289"/>
    </location>
</feature>
<protein>
    <submittedName>
        <fullName evidence="13">Chloride channel protein</fullName>
    </submittedName>
</protein>
<dbReference type="SUPFAM" id="SSF81340">
    <property type="entry name" value="Clc chloride channel"/>
    <property type="match status" value="1"/>
</dbReference>
<evidence type="ECO:0000256" key="1">
    <source>
        <dbReference type="ARBA" id="ARBA00004141"/>
    </source>
</evidence>
<keyword evidence="5" id="KW-0406">Ion transport</keyword>
<feature type="transmembrane region" description="Helical" evidence="11">
    <location>
        <begin position="159"/>
        <end position="184"/>
    </location>
</feature>
<evidence type="ECO:0000256" key="8">
    <source>
        <dbReference type="ARBA" id="ARBA00023214"/>
    </source>
</evidence>